<evidence type="ECO:0000256" key="1">
    <source>
        <dbReference type="SAM" id="Phobius"/>
    </source>
</evidence>
<evidence type="ECO:0008006" key="5">
    <source>
        <dbReference type="Google" id="ProtNLM"/>
    </source>
</evidence>
<dbReference type="Proteomes" id="UP000182544">
    <property type="component" value="Unassembled WGS sequence"/>
</dbReference>
<dbReference type="RefSeq" id="WP_072400117.1">
    <property type="nucleotide sequence ID" value="NZ_FPKV01000001.1"/>
</dbReference>
<reference evidence="3 4" key="1">
    <citation type="submission" date="2016-10" db="EMBL/GenBank/DDBJ databases">
        <authorList>
            <person name="de Groot N.N."/>
        </authorList>
    </citation>
    <scope>NUCLEOTIDE SEQUENCE [LARGE SCALE GENOMIC DNA]</scope>
    <source>
        <strain evidence="3 4">DSM 18180</strain>
    </source>
</reference>
<keyword evidence="2" id="KW-0732">Signal</keyword>
<evidence type="ECO:0000313" key="4">
    <source>
        <dbReference type="Proteomes" id="UP000182544"/>
    </source>
</evidence>
<keyword evidence="1" id="KW-0812">Transmembrane</keyword>
<sequence length="104" mass="11796">MKKNILCLMLITLSFVMFPNTIMASEITPTHLTAKSNEIPEEIKVMIDRLNEIKDMDRSSLNRLEKKELRKEVRAIKKSVRASGNGLYISSGAIIIILLLIIIL</sequence>
<organism evidence="3 4">
    <name type="scientific">Flaviramulus basaltis</name>
    <dbReference type="NCBI Taxonomy" id="369401"/>
    <lineage>
        <taxon>Bacteria</taxon>
        <taxon>Pseudomonadati</taxon>
        <taxon>Bacteroidota</taxon>
        <taxon>Flavobacteriia</taxon>
        <taxon>Flavobacteriales</taxon>
        <taxon>Flavobacteriaceae</taxon>
        <taxon>Flaviramulus</taxon>
    </lineage>
</organism>
<dbReference type="AlphaFoldDB" id="A0A1K2IBI0"/>
<dbReference type="EMBL" id="FPKV01000001">
    <property type="protein sequence ID" value="SFZ89598.1"/>
    <property type="molecule type" value="Genomic_DNA"/>
</dbReference>
<gene>
    <name evidence="3" type="ORF">SAMN05428642_101437</name>
</gene>
<keyword evidence="1" id="KW-0472">Membrane</keyword>
<name>A0A1K2IBI0_9FLAO</name>
<keyword evidence="4" id="KW-1185">Reference proteome</keyword>
<proteinExistence type="predicted"/>
<protein>
    <recommendedName>
        <fullName evidence="5">Seryl-tRNA synthetase</fullName>
    </recommendedName>
</protein>
<evidence type="ECO:0000313" key="3">
    <source>
        <dbReference type="EMBL" id="SFZ89598.1"/>
    </source>
</evidence>
<feature type="transmembrane region" description="Helical" evidence="1">
    <location>
        <begin position="86"/>
        <end position="103"/>
    </location>
</feature>
<accession>A0A1K2IBI0</accession>
<keyword evidence="1" id="KW-1133">Transmembrane helix</keyword>
<evidence type="ECO:0000256" key="2">
    <source>
        <dbReference type="SAM" id="SignalP"/>
    </source>
</evidence>
<feature type="chain" id="PRO_5012476217" description="Seryl-tRNA synthetase" evidence="2">
    <location>
        <begin position="25"/>
        <end position="104"/>
    </location>
</feature>
<dbReference type="OrthoDB" id="799395at2"/>
<feature type="signal peptide" evidence="2">
    <location>
        <begin position="1"/>
        <end position="24"/>
    </location>
</feature>